<dbReference type="InterPro" id="IPR025309">
    <property type="entry name" value="KTSC_dom"/>
</dbReference>
<dbReference type="Proteomes" id="UP000002705">
    <property type="component" value="Chromosome 1"/>
</dbReference>
<evidence type="ECO:0000313" key="2">
    <source>
        <dbReference type="EMBL" id="ABB08540.1"/>
    </source>
</evidence>
<gene>
    <name evidence="2" type="ordered locus">Bcep18194_A4946</name>
</gene>
<dbReference type="RefSeq" id="WP_011352098.1">
    <property type="nucleotide sequence ID" value="NC_007510.1"/>
</dbReference>
<evidence type="ECO:0000313" key="3">
    <source>
        <dbReference type="Proteomes" id="UP000002705"/>
    </source>
</evidence>
<dbReference type="KEGG" id="bur:Bcep18194_A4946"/>
<keyword evidence="3" id="KW-1185">Reference proteome</keyword>
<accession>Q39G76</accession>
<feature type="domain" description="KTSC" evidence="1">
    <location>
        <begin position="9"/>
        <end position="66"/>
    </location>
</feature>
<evidence type="ECO:0000259" key="1">
    <source>
        <dbReference type="Pfam" id="PF13619"/>
    </source>
</evidence>
<dbReference type="EMBL" id="CP000151">
    <property type="protein sequence ID" value="ABB08540.1"/>
    <property type="molecule type" value="Genomic_DNA"/>
</dbReference>
<dbReference type="HOGENOM" id="CLU_174765_2_0_4"/>
<dbReference type="PATRIC" id="fig|482957.22.peg.1877"/>
<dbReference type="Pfam" id="PF13619">
    <property type="entry name" value="KTSC"/>
    <property type="match status" value="1"/>
</dbReference>
<dbReference type="GeneID" id="300272708"/>
<dbReference type="AlphaFoldDB" id="Q39G76"/>
<sequence>MPMEMIRVKSSAIRAVGYDPSSLRMRILFAQGHSYDFCGVPLNVYKGLMSSPSMGSYYNNFIKDRYHC</sequence>
<protein>
    <recommendedName>
        <fullName evidence="1">KTSC domain-containing protein</fullName>
    </recommendedName>
</protein>
<name>Q39G76_BURL3</name>
<organism evidence="2 3">
    <name type="scientific">Burkholderia lata (strain ATCC 17760 / DSM 23089 / LMG 22485 / NCIMB 9086 / R18194 / 383)</name>
    <dbReference type="NCBI Taxonomy" id="482957"/>
    <lineage>
        <taxon>Bacteria</taxon>
        <taxon>Pseudomonadati</taxon>
        <taxon>Pseudomonadota</taxon>
        <taxon>Betaproteobacteria</taxon>
        <taxon>Burkholderiales</taxon>
        <taxon>Burkholderiaceae</taxon>
        <taxon>Burkholderia</taxon>
        <taxon>Burkholderia cepacia complex</taxon>
    </lineage>
</organism>
<proteinExistence type="predicted"/>
<reference evidence="2" key="1">
    <citation type="submission" date="2009-01" db="EMBL/GenBank/DDBJ databases">
        <title>Complete sequence of chromosome 1 of Burkholderia sp. 383.</title>
        <authorList>
            <consortium name="US DOE Joint Genome Institute"/>
            <person name="Copeland A."/>
            <person name="Lucas S."/>
            <person name="Lapidus A."/>
            <person name="Barry K."/>
            <person name="Detter J.C."/>
            <person name="Glavina T."/>
            <person name="Hammon N."/>
            <person name="Israni S."/>
            <person name="Pitluck S."/>
            <person name="Chain P."/>
            <person name="Malfatti S."/>
            <person name="Shin M."/>
            <person name="Vergez L."/>
            <person name="Schmutz J."/>
            <person name="Larimer F."/>
            <person name="Land M."/>
            <person name="Kyrpides N."/>
            <person name="Lykidis A."/>
            <person name="Richardson P."/>
        </authorList>
    </citation>
    <scope>NUCLEOTIDE SEQUENCE</scope>
    <source>
        <strain evidence="2">383</strain>
    </source>
</reference>